<evidence type="ECO:0000313" key="1">
    <source>
        <dbReference type="EMBL" id="EPX78089.1"/>
    </source>
</evidence>
<name>S9RVU1_9RHOB</name>
<gene>
    <name evidence="1" type="ORF">Salmuc_03417</name>
</gene>
<proteinExistence type="predicted"/>
<organism evidence="1 2">
    <name type="scientific">Salipiger mucosus DSM 16094</name>
    <dbReference type="NCBI Taxonomy" id="1123237"/>
    <lineage>
        <taxon>Bacteria</taxon>
        <taxon>Pseudomonadati</taxon>
        <taxon>Pseudomonadota</taxon>
        <taxon>Alphaproteobacteria</taxon>
        <taxon>Rhodobacterales</taxon>
        <taxon>Roseobacteraceae</taxon>
        <taxon>Salipiger</taxon>
    </lineage>
</organism>
<sequence length="145" mass="16140">MHDVSHIRPDRLVIAPIDKKDQFTTLVKQVFWAVYVTGESQVLSAAKAETKDDLHAVISEKIAAYPAVENRVALRTADGDEGYVIEPTSMEEVAFRIEQDMDDHDLTGRKKSAPDPFADLLPALNRWLEGPETDWRLAPEAAPAS</sequence>
<dbReference type="STRING" id="1123237.Salmuc_03417"/>
<dbReference type="HOGENOM" id="CLU_1785534_0_0_5"/>
<reference evidence="2" key="1">
    <citation type="journal article" date="2014" name="Stand. Genomic Sci.">
        <title>Genome sequence of the exopolysaccharide-producing Salipiger mucosus type strain (DSM 16094(T)), a moderately halophilic member of the Roseobacter clade.</title>
        <authorList>
            <person name="Riedel T."/>
            <person name="Spring S."/>
            <person name="Fiebig A."/>
            <person name="Petersen J."/>
            <person name="Kyrpides N.C."/>
            <person name="Goker M."/>
            <person name="Klenk H.P."/>
        </authorList>
    </citation>
    <scope>NUCLEOTIDE SEQUENCE [LARGE SCALE GENOMIC DNA]</scope>
    <source>
        <strain evidence="2">DSM 16094</strain>
    </source>
</reference>
<comment type="caution">
    <text evidence="1">The sequence shown here is derived from an EMBL/GenBank/DDBJ whole genome shotgun (WGS) entry which is preliminary data.</text>
</comment>
<evidence type="ECO:0000313" key="2">
    <source>
        <dbReference type="Proteomes" id="UP000015347"/>
    </source>
</evidence>
<dbReference type="Proteomes" id="UP000015347">
    <property type="component" value="Unassembled WGS sequence"/>
</dbReference>
<dbReference type="AlphaFoldDB" id="S9RVU1"/>
<keyword evidence="2" id="KW-1185">Reference proteome</keyword>
<protein>
    <submittedName>
        <fullName evidence="1">Uncharacterized protein</fullName>
    </submittedName>
</protein>
<dbReference type="EMBL" id="APVH01000042">
    <property type="protein sequence ID" value="EPX78089.1"/>
    <property type="molecule type" value="Genomic_DNA"/>
</dbReference>
<accession>S9RVU1</accession>